<dbReference type="Proteomes" id="UP000241769">
    <property type="component" value="Unassembled WGS sequence"/>
</dbReference>
<gene>
    <name evidence="1" type="ORF">PROFUN_08359</name>
</gene>
<dbReference type="InParanoid" id="A0A2P6NI44"/>
<organism evidence="1 2">
    <name type="scientific">Planoprotostelium fungivorum</name>
    <dbReference type="NCBI Taxonomy" id="1890364"/>
    <lineage>
        <taxon>Eukaryota</taxon>
        <taxon>Amoebozoa</taxon>
        <taxon>Evosea</taxon>
        <taxon>Variosea</taxon>
        <taxon>Cavosteliida</taxon>
        <taxon>Cavosteliaceae</taxon>
        <taxon>Planoprotostelium</taxon>
    </lineage>
</organism>
<accession>A0A2P6NI44</accession>
<evidence type="ECO:0000313" key="2">
    <source>
        <dbReference type="Proteomes" id="UP000241769"/>
    </source>
</evidence>
<reference evidence="1 2" key="1">
    <citation type="journal article" date="2018" name="Genome Biol. Evol.">
        <title>Multiple Roots of Fruiting Body Formation in Amoebozoa.</title>
        <authorList>
            <person name="Hillmann F."/>
            <person name="Forbes G."/>
            <person name="Novohradska S."/>
            <person name="Ferling I."/>
            <person name="Riege K."/>
            <person name="Groth M."/>
            <person name="Westermann M."/>
            <person name="Marz M."/>
            <person name="Spaller T."/>
            <person name="Winckler T."/>
            <person name="Schaap P."/>
            <person name="Glockner G."/>
        </authorList>
    </citation>
    <scope>NUCLEOTIDE SEQUENCE [LARGE SCALE GENOMIC DNA]</scope>
    <source>
        <strain evidence="1 2">Jena</strain>
    </source>
</reference>
<evidence type="ECO:0000313" key="1">
    <source>
        <dbReference type="EMBL" id="PRP83633.1"/>
    </source>
</evidence>
<comment type="caution">
    <text evidence="1">The sequence shown here is derived from an EMBL/GenBank/DDBJ whole genome shotgun (WGS) entry which is preliminary data.</text>
</comment>
<sequence length="153" mass="17294">MNLLRILERYSTVLNVQQFTILTGISPLGIQYEMRDVMLGDGLTAEAVALKNSCNEKEEPLQDKTLTMPDCWGLRLELFDLMSVCYDRSKHIGDLAQMVEHSLSMRGAQGSIPWFSTHLFAGSDFFFHWCSVISPIFKYTAIILASDIHESAN</sequence>
<keyword evidence="2" id="KW-1185">Reference proteome</keyword>
<dbReference type="EMBL" id="MDYQ01000079">
    <property type="protein sequence ID" value="PRP83633.1"/>
    <property type="molecule type" value="Genomic_DNA"/>
</dbReference>
<protein>
    <submittedName>
        <fullName evidence="1">Uncharacterized protein</fullName>
    </submittedName>
</protein>
<proteinExistence type="predicted"/>
<dbReference type="AlphaFoldDB" id="A0A2P6NI44"/>
<name>A0A2P6NI44_9EUKA</name>